<dbReference type="AlphaFoldDB" id="A0AAU7CGL5"/>
<proteinExistence type="predicted"/>
<reference evidence="2" key="1">
    <citation type="submission" date="2024-05" db="EMBL/GenBank/DDBJ databases">
        <title>Planctomycetes of the genus Singulisphaera possess chitinolytic capabilities.</title>
        <authorList>
            <person name="Ivanova A."/>
        </authorList>
    </citation>
    <scope>NUCLEOTIDE SEQUENCE</scope>
    <source>
        <strain evidence="2">Ch08T</strain>
    </source>
</reference>
<evidence type="ECO:0000313" key="2">
    <source>
        <dbReference type="EMBL" id="XBH04149.1"/>
    </source>
</evidence>
<accession>A0AAU7CGL5</accession>
<keyword evidence="1" id="KW-0732">Signal</keyword>
<dbReference type="RefSeq" id="WP_406696898.1">
    <property type="nucleotide sequence ID" value="NZ_CP155447.1"/>
</dbReference>
<sequence>MQGRSWMAALTVAVGIVLPLARQANADEKPATKGNTVYLQLRIAGLDRDGCDVEIKPSHSGCQFRTVRQHVDQTGLQTLRLDDVKTSSADRECAFSITIREAGQATRTVRRGLRLAAPETAPFSTMECFISSPSKLAKAEQEKRTR</sequence>
<protein>
    <submittedName>
        <fullName evidence="2">Uncharacterized protein</fullName>
    </submittedName>
</protein>
<dbReference type="EMBL" id="CP155447">
    <property type="protein sequence ID" value="XBH04149.1"/>
    <property type="molecule type" value="Genomic_DNA"/>
</dbReference>
<gene>
    <name evidence="2" type="ORF">V5E97_38525</name>
</gene>
<feature type="chain" id="PRO_5043560043" evidence="1">
    <location>
        <begin position="27"/>
        <end position="146"/>
    </location>
</feature>
<name>A0AAU7CGL5_9BACT</name>
<organism evidence="2">
    <name type="scientific">Singulisphaera sp. Ch08</name>
    <dbReference type="NCBI Taxonomy" id="3120278"/>
    <lineage>
        <taxon>Bacteria</taxon>
        <taxon>Pseudomonadati</taxon>
        <taxon>Planctomycetota</taxon>
        <taxon>Planctomycetia</taxon>
        <taxon>Isosphaerales</taxon>
        <taxon>Isosphaeraceae</taxon>
        <taxon>Singulisphaera</taxon>
    </lineage>
</organism>
<feature type="signal peptide" evidence="1">
    <location>
        <begin position="1"/>
        <end position="26"/>
    </location>
</feature>
<evidence type="ECO:0000256" key="1">
    <source>
        <dbReference type="SAM" id="SignalP"/>
    </source>
</evidence>